<dbReference type="EMBL" id="CP045929">
    <property type="protein sequence ID" value="QGK72296.1"/>
    <property type="molecule type" value="Genomic_DNA"/>
</dbReference>
<sequence>MLARRNAPDDGSAAEQAIDSALEGLRGLDELPVADHVKRFDTAHTALTEALGRTENHQSGPHGGS</sequence>
<protein>
    <submittedName>
        <fullName evidence="1">Uncharacterized protein</fullName>
    </submittedName>
</protein>
<evidence type="ECO:0000313" key="2">
    <source>
        <dbReference type="Proteomes" id="UP000371041"/>
    </source>
</evidence>
<evidence type="ECO:0000313" key="1">
    <source>
        <dbReference type="EMBL" id="QGK72296.1"/>
    </source>
</evidence>
<organism evidence="1 2">
    <name type="scientific">Allosaccharopolyspora coralli</name>
    <dbReference type="NCBI Taxonomy" id="2665642"/>
    <lineage>
        <taxon>Bacteria</taxon>
        <taxon>Bacillati</taxon>
        <taxon>Actinomycetota</taxon>
        <taxon>Actinomycetes</taxon>
        <taxon>Pseudonocardiales</taxon>
        <taxon>Pseudonocardiaceae</taxon>
        <taxon>Allosaccharopolyspora</taxon>
    </lineage>
</organism>
<reference evidence="2" key="1">
    <citation type="submission" date="2019-11" db="EMBL/GenBank/DDBJ databases">
        <title>The complete genome sequence of Saccharopolyspora sp. E2A.</title>
        <authorList>
            <person name="Zhang G."/>
        </authorList>
    </citation>
    <scope>NUCLEOTIDE SEQUENCE [LARGE SCALE GENOMIC DNA]</scope>
    <source>
        <strain evidence="2">E2A</strain>
    </source>
</reference>
<accession>A0A5Q3QFZ3</accession>
<proteinExistence type="predicted"/>
<dbReference type="KEGG" id="sace:GIY23_14600"/>
<gene>
    <name evidence="1" type="ORF">GIY23_14600</name>
</gene>
<dbReference type="Proteomes" id="UP000371041">
    <property type="component" value="Chromosome"/>
</dbReference>
<name>A0A5Q3QFZ3_9PSEU</name>
<keyword evidence="2" id="KW-1185">Reference proteome</keyword>
<dbReference type="AlphaFoldDB" id="A0A5Q3QFZ3"/>